<evidence type="ECO:0000256" key="2">
    <source>
        <dbReference type="SAM" id="MobiDB-lite"/>
    </source>
</evidence>
<protein>
    <recommendedName>
        <fullName evidence="4">Plastocyanin-like domain-containing protein</fullName>
    </recommendedName>
</protein>
<dbReference type="RefSeq" id="WP_082633529.1">
    <property type="nucleotide sequence ID" value="NZ_LN885086.1"/>
</dbReference>
<dbReference type="STRING" id="1715989.NITINOP_0728"/>
<dbReference type="InterPro" id="IPR011707">
    <property type="entry name" value="Cu-oxidase-like_N"/>
</dbReference>
<evidence type="ECO:0000256" key="3">
    <source>
        <dbReference type="SAM" id="SignalP"/>
    </source>
</evidence>
<feature type="chain" id="PRO_5006623424" description="Plastocyanin-like domain-containing protein" evidence="3">
    <location>
        <begin position="40"/>
        <end position="1587"/>
    </location>
</feature>
<gene>
    <name evidence="5" type="ORF">NITINOP_0728</name>
</gene>
<dbReference type="InterPro" id="IPR008972">
    <property type="entry name" value="Cupredoxin"/>
</dbReference>
<feature type="signal peptide" evidence="3">
    <location>
        <begin position="1"/>
        <end position="39"/>
    </location>
</feature>
<sequence length="1587" mass="175227">MRSRGCEPRRRRQRSGTALFRSLLLAAGMGLMVPPQAPAADQSHKGHGDAGTAQAEKVIYREGGGILHDRMMEEVKRQQEFVRQKGGYSAGADNHMMQQGVLLVAEDPDKVAVGAGHRCPANAPVKEYHVSAINIEITLNRFLDFFPGYMYVLKENVEKARAEETANREAREKENDPGAVSNGLQGDVIQPLVIRANQGDCLKLTLHNELDGEPTNLVINGSSMVVSATGKPATPSNPEATVAPGNQQRFEWYIKPDTQEGARFFRSHASREQFNLGLIGMLVVEPRGSRYLSPFDGKPMASGWEAMIEDPNGPDFREFAIFYHEAGDEAFRLLNKNGEMLPQRDPHTDSYRPGARLLNYRSEPHGTRIELQAHMGFYGDESMAYGSYTFGDPATTIPRSYLGDPAKFRMAGGSEIVHSHHLHGGSIRWARQPGISNLDFAVSKNGPVKFPLISDSSDRLDVQSIGPTEVYDQVIEGGSGGLQALAGEFVFHCHIPQHYVTGMWGFWRVYNTLQAPGYQTDVMKPLAELPDRIGRMKPGVSSDKLVGTTVDWYGGKKFEITKDKTDWKANPVKVSLKDWVEMQLPPQGKPGHKNTEKEQTLAYDATVNDWAWQGNKALSEPETTYEWVNYKSATPGKRQDILFDPRSGKVAWPWLRPHLGRRVPFSPSHSGAPWLEPIHRRDDGSNSTEPAKPGENGPWSLCPEGAPIKEFNIHAITLPITLKKATAKTPAIVDPDGLLYVLHEEEEEVRKNPAKQMPLVIRGNVQDCIDVLYSSELKDDQRQGFSSKTNLHPHMFQFDTQASDGPIIGFSYEMSLRPFTILKDEHPGKGMPVPMNTTIEADVQKGATSIKVKDASRYHVKTELGVGMDEVGRFEAARISKIEGNTITFERPLKYHHKKGEIVSVEWIRERWYVDADFGTTFWHDHVFGLDGWGHGFYSTFIAEPPRSTYHDPVTGKEIRSGPVADIHTTEPVSAHISGSFREIVTQVMDSNPRAAELITADNPQAKVGAISVDGTPSAVYPAKLNKSPMWFLNGGEATTGGGYNMRVEPLSVRLANNPDPSQLFNSRIHGDPETPILRAYLGDPVVVRLIEGSANEVHSWHISGHWFPMERYSKNSIPRSTLHVVIGERYDAAIPAAGGPQRMAGDYLYYSGRASHFAEGSWGIFRVLDKPDPTLKPLPGRDEIPQAATSVCPADAPVKTFNVTAIDKAIRYNKGAPGVMEVDLERKMLLGNESGKMYVLEGEKAKVAAGSLEPSPLTLHVNVGDCIKVNLRNEMAKDRAGFHVDNLAYDPKESMGINAGYNPGDQTVAPGQSRTYTFYAHPEFGENVALIQDWGNVIENPRNGLFGAIVIGPKGSRYRDPVSGEDLAQKSSWRADVIVDRTVPGNENRRNYRSFALLFQDEDNISGTSFMPYIQKVAGVTAVNYRSEPTDYRTEKGCAYSEVFACVKAGDQPVTPTIVAHVGDPVVIHVLGAFSEQVQLFSVSGHEWKHEPYMSGADLVSTMEFGGAEVFNAWLHGGAGGPNGIPGDYLWLNQRPGYLDAGHWGMLKVLDRDSRAILPLDGQVPAVQRAEEESPVQSLPVSMKAD</sequence>
<dbReference type="InterPro" id="IPR002355">
    <property type="entry name" value="Cu_oxidase_Cu_BS"/>
</dbReference>
<organism evidence="5 6">
    <name type="scientific">Candidatus Nitrospira inopinata</name>
    <dbReference type="NCBI Taxonomy" id="1715989"/>
    <lineage>
        <taxon>Bacteria</taxon>
        <taxon>Pseudomonadati</taxon>
        <taxon>Nitrospirota</taxon>
        <taxon>Nitrospiria</taxon>
        <taxon>Nitrospirales</taxon>
        <taxon>Nitrospiraceae</taxon>
        <taxon>Nitrospira</taxon>
    </lineage>
</organism>
<dbReference type="Proteomes" id="UP000066284">
    <property type="component" value="Chromosome 1"/>
</dbReference>
<dbReference type="OrthoDB" id="9757546at2"/>
<name>A0A0S4KMV8_9BACT</name>
<keyword evidence="1" id="KW-0479">Metal-binding</keyword>
<dbReference type="KEGG" id="nio:NITINOP_0728"/>
<dbReference type="EMBL" id="LN885086">
    <property type="protein sequence ID" value="CUQ65703.1"/>
    <property type="molecule type" value="Genomic_DNA"/>
</dbReference>
<feature type="domain" description="Plastocyanin-like" evidence="4">
    <location>
        <begin position="186"/>
        <end position="287"/>
    </location>
</feature>
<reference evidence="6" key="1">
    <citation type="submission" date="2015-09" db="EMBL/GenBank/DDBJ databases">
        <authorList>
            <person name="Daims H."/>
        </authorList>
    </citation>
    <scope>NUCLEOTIDE SEQUENCE [LARGE SCALE GENOMIC DNA]</scope>
</reference>
<dbReference type="SUPFAM" id="SSF49503">
    <property type="entry name" value="Cupredoxins"/>
    <property type="match status" value="5"/>
</dbReference>
<evidence type="ECO:0000259" key="4">
    <source>
        <dbReference type="Pfam" id="PF07732"/>
    </source>
</evidence>
<evidence type="ECO:0000256" key="1">
    <source>
        <dbReference type="ARBA" id="ARBA00022723"/>
    </source>
</evidence>
<keyword evidence="6" id="KW-1185">Reference proteome</keyword>
<dbReference type="PROSITE" id="PS00080">
    <property type="entry name" value="MULTICOPPER_OXIDASE2"/>
    <property type="match status" value="1"/>
</dbReference>
<feature type="region of interest" description="Disordered" evidence="2">
    <location>
        <begin position="666"/>
        <end position="703"/>
    </location>
</feature>
<keyword evidence="3" id="KW-0732">Signal</keyword>
<proteinExistence type="predicted"/>
<dbReference type="Gene3D" id="2.60.40.420">
    <property type="entry name" value="Cupredoxins - blue copper proteins"/>
    <property type="match status" value="4"/>
</dbReference>
<dbReference type="GO" id="GO:0005507">
    <property type="term" value="F:copper ion binding"/>
    <property type="evidence" value="ECO:0007669"/>
    <property type="project" value="InterPro"/>
</dbReference>
<dbReference type="Pfam" id="PF07732">
    <property type="entry name" value="Cu-oxidase_3"/>
    <property type="match status" value="1"/>
</dbReference>
<accession>A0A0S4KMV8</accession>
<evidence type="ECO:0000313" key="5">
    <source>
        <dbReference type="EMBL" id="CUQ65703.1"/>
    </source>
</evidence>
<evidence type="ECO:0000313" key="6">
    <source>
        <dbReference type="Proteomes" id="UP000066284"/>
    </source>
</evidence>